<evidence type="ECO:0000256" key="2">
    <source>
        <dbReference type="ARBA" id="ARBA00012759"/>
    </source>
</evidence>
<feature type="domain" description="EF-hand" evidence="5">
    <location>
        <begin position="260"/>
        <end position="295"/>
    </location>
</feature>
<dbReference type="FunFam" id="3.90.70.10:FF:000080">
    <property type="entry name" value="Ubiquitin carboxyl-terminal hydrolase 15"/>
    <property type="match status" value="1"/>
</dbReference>
<dbReference type="InterPro" id="IPR001394">
    <property type="entry name" value="Peptidase_C19_UCH"/>
</dbReference>
<dbReference type="InterPro" id="IPR038765">
    <property type="entry name" value="Papain-like_cys_pep_sf"/>
</dbReference>
<dbReference type="InterPro" id="IPR028889">
    <property type="entry name" value="USP"/>
</dbReference>
<dbReference type="Gene3D" id="3.90.70.10">
    <property type="entry name" value="Cysteine proteinases"/>
    <property type="match status" value="3"/>
</dbReference>
<feature type="region of interest" description="Disordered" evidence="4">
    <location>
        <begin position="1225"/>
        <end position="1254"/>
    </location>
</feature>
<keyword evidence="8" id="KW-0378">Hydrolase</keyword>
<dbReference type="SMART" id="SM00054">
    <property type="entry name" value="EFh"/>
    <property type="match status" value="2"/>
</dbReference>
<dbReference type="GO" id="GO:0005509">
    <property type="term" value="F:calcium ion binding"/>
    <property type="evidence" value="ECO:0007669"/>
    <property type="project" value="InterPro"/>
</dbReference>
<feature type="compositionally biased region" description="Basic and acidic residues" evidence="4">
    <location>
        <begin position="1699"/>
        <end position="1708"/>
    </location>
</feature>
<dbReference type="PROSITE" id="PS00973">
    <property type="entry name" value="USP_2"/>
    <property type="match status" value="1"/>
</dbReference>
<dbReference type="InterPro" id="IPR002048">
    <property type="entry name" value="EF_hand_dom"/>
</dbReference>
<dbReference type="InterPro" id="IPR050185">
    <property type="entry name" value="Ub_carboxyl-term_hydrolase"/>
</dbReference>
<dbReference type="PANTHER" id="PTHR21646:SF76">
    <property type="entry name" value="UBIQUITIN CARBOXYL-TERMINAL HYDROLASE 32"/>
    <property type="match status" value="1"/>
</dbReference>
<dbReference type="InterPro" id="IPR011992">
    <property type="entry name" value="EF-hand-dom_pair"/>
</dbReference>
<dbReference type="PRINTS" id="PR00450">
    <property type="entry name" value="RECOVERIN"/>
</dbReference>
<dbReference type="PROSITE" id="PS00018">
    <property type="entry name" value="EF_HAND_1"/>
    <property type="match status" value="1"/>
</dbReference>
<evidence type="ECO:0000256" key="4">
    <source>
        <dbReference type="SAM" id="MobiDB-lite"/>
    </source>
</evidence>
<sequence length="1990" mass="222370">MGAKESKQTCISYEDAVKRVSESELRRLKEAFKKSAGVGRFYLSRNAFQQDVLFEGVPANVTDLLYTACGGTNKGISFKDLLCGLVLITKGTEDEKIRFLWNLYCNDSGTYILKSDFTKALNLLPYENASLFAQTDRINFEQFQAWLLKNRTSTVLSKWLLSDNCISLTSELETPTFYQSLAGVTHLEEKDIVDLEKEFWRLKNSSPNGQLDRLFLAPLLSPPIPKHALQGLFNAFDENRDGHIDFKELCCGVSAACRGPGVERTRFCFKIFDVDSDGVLSHSETLQMINVLLYVAKENRNVDMYKDITKQEALKDIVNFTNQKDGGTAGVNDNKMMDSKQLADMVITLTAEDFMMWNVESSLKLLQPFLDLIFEVCHIVFGLWPQCRHMEHDIVRGWLDREEKRKYTVGQFWYLISRDWWIQWLHYVNNTTVSCEYCKNTTNGTYQRTSFSGIDEAVVCDETFNTNSLDSVAVCGDLGGAVSADNCSLGSSSSGISSCRQMGARPGPIDNTNLVTPNPYKNVRTLTGEGGHLKRDTPLVQNHNFELVPKSLWKALNRWYGDNLPLPRQVIQPPNTNQVELELYPLNLRILLHQIVPQQQQQQMANNWGAMTSSYGVIASGGGFAAISSPNVLQQPKRYLAYTAAFSRLATVQKVAAFLCEQLRLRSDDIRLWHIPSGNVDNSAILLEEDSMTLKELMIKDNDQILLEIRNKDQTWPEELGSLCQTQSGGSSINDRRLTRTSIMSLQSPGATGLHNLGNTCFMNASLQVLFNTQPLAQYFRQNMHLFELNTTNKLGTRGNLATRYGELLKEVWSATARSVAPLKLRFVVTKYAPRFAGGGQHDSQELLEWLLDALHEDLNRVMEKPYSELKDSNGRPDKIVAAEAWSQHHARNQSIIIDLFYGQLKSKVSCMCCGRESVRFDPFSLLSLPLPVENYIYFEVLVILLDGSVPVKYGLRLNSECKYFDLKRKLACVSYLNPNFMLICEIWNSQIRHIFPDEEKIKPTAAKELYCYQLPEECQDRSRSSSTMGVNIEKGLKDIQRSSAAMLTAYDSFSSLNAINNSTGNGATTTATNTISNNSNLNGGDRILYAETSFEEMVAPPQLPTSPPPPAPTAQPQPSQSAAINVKPTSKSSALQQRYQNNSFDNVPMTVIGGGSCGHDDGDETEDDDIHVSTKVRRCFGNNMCMPQTLLCFKHTSNVSRSPENTFVNGGSLQKNISTSKLLHGTTTEPNTCSSSSIATATHSGENSMESSTCDPAVINNSNNSETPSSAAPVMCEGGLRRLSECPCRLNNTADEANAQRLMESEINRQNFLKQELNDSFGGGMPLNGISGMDGGLFSRMPSQHYKVGKYLMALHRKITRQDSYFLSHHKTRPSIFGVPLLIPNLEGGTNKDLYCAVWLQVSRLLTPLPASTDQANHAADCDDSLGYDFPFSLRAVKSDGLTCALCPWSNFCRGCEIPCNNEYVFQSSLFNNSFDTSNTSTPKMMPKSANNSMVVGTLDNRKPLNSTSSDRDSLQSQQSMILNRNYDNKYIIAIDWDPTALHLRYQCTLERLWVDHESVEICRKEQIEPVDLNHCLRAFTSEEKLEEWYHCSHCKGKKPATKKLQIWKLPPILIIHLKRFNCVNNKWVKSQKVVHFPLDDFDPTPYLAAVPQETILRHKELLEMNEISKTLNGINENNEAITTSDITKLQQQQQQKEVNEVKDENNLSKAKSQNETTTKSTPTGIPANIAALNNGNNAPAAAADTNNKPLNGLTREAQLALNEKVNNILNLQQQQPAAAAAVAATTNKEQILDACCNIIDSKCCQVNGVAGATNATTTPADDYDEEEEESSDKMLDNAAILRKAGDDRTMTRRKRLISTSLTKTPIVDGAFEDFHQHKLKKGDDPFDPKYKLYAVVSHSGMLNGGHYVSYAANPNGSWYCYNDSSCREISNPPNIDPSSAYLLFYERKGLDYEPYLPNIEGKTLPSGVLGNEDNDETENDLKKMCTIS</sequence>
<dbReference type="CDD" id="cd02257">
    <property type="entry name" value="Peptidase_C19"/>
    <property type="match status" value="1"/>
</dbReference>
<dbReference type="SUPFAM" id="SSF143791">
    <property type="entry name" value="DUSP-like"/>
    <property type="match status" value="1"/>
</dbReference>
<evidence type="ECO:0000313" key="8">
    <source>
        <dbReference type="EMBL" id="AFP61119.1"/>
    </source>
</evidence>
<dbReference type="PROSITE" id="PS50235">
    <property type="entry name" value="USP_3"/>
    <property type="match status" value="1"/>
</dbReference>
<evidence type="ECO:0000259" key="7">
    <source>
        <dbReference type="PROSITE" id="PS51283"/>
    </source>
</evidence>
<dbReference type="GO" id="GO:0005794">
    <property type="term" value="C:Golgi apparatus"/>
    <property type="evidence" value="ECO:0007669"/>
    <property type="project" value="TreeGrafter"/>
</dbReference>
<dbReference type="FunFam" id="3.90.70.10:FF:000132">
    <property type="entry name" value="Ubiquitin carboxyl-terminal hydrolase 32"/>
    <property type="match status" value="1"/>
</dbReference>
<feature type="compositionally biased region" description="Polar residues" evidence="4">
    <location>
        <begin position="1709"/>
        <end position="1725"/>
    </location>
</feature>
<dbReference type="InterPro" id="IPR018247">
    <property type="entry name" value="EF_Hand_1_Ca_BS"/>
</dbReference>
<dbReference type="GO" id="GO:0016579">
    <property type="term" value="P:protein deubiquitination"/>
    <property type="evidence" value="ECO:0007669"/>
    <property type="project" value="InterPro"/>
</dbReference>
<dbReference type="Pfam" id="PF25265">
    <property type="entry name" value="USP32_N"/>
    <property type="match status" value="1"/>
</dbReference>
<dbReference type="SMART" id="SM00695">
    <property type="entry name" value="DUSP"/>
    <property type="match status" value="1"/>
</dbReference>
<name>T1PEE4_MUSDO</name>
<dbReference type="InterPro" id="IPR018200">
    <property type="entry name" value="USP_CS"/>
</dbReference>
<dbReference type="CDD" id="cd00051">
    <property type="entry name" value="EFh"/>
    <property type="match status" value="1"/>
</dbReference>
<keyword evidence="3" id="KW-0106">Calcium</keyword>
<evidence type="ECO:0000259" key="6">
    <source>
        <dbReference type="PROSITE" id="PS50235"/>
    </source>
</evidence>
<dbReference type="PROSITE" id="PS50222">
    <property type="entry name" value="EF_HAND_2"/>
    <property type="match status" value="2"/>
</dbReference>
<reference evidence="8" key="1">
    <citation type="submission" date="2012-08" db="EMBL/GenBank/DDBJ databases">
        <title>Transcriptome of adult Musca domestica launches a platform for comparative house fly gene expression and characterization of differential gene expression among resistant and susceptible house flies.</title>
        <authorList>
            <person name="Liu N."/>
            <person name="Zhang L."/>
            <person name="Li M."/>
            <person name="Reid W."/>
        </authorList>
    </citation>
    <scope>NUCLEOTIDE SEQUENCE</scope>
    <source>
        <strain evidence="8">ALHF</strain>
        <tissue evidence="8">Whole body</tissue>
    </source>
</reference>
<feature type="region of interest" description="Disordered" evidence="4">
    <location>
        <begin position="1692"/>
        <end position="1750"/>
    </location>
</feature>
<dbReference type="InterPro" id="IPR057368">
    <property type="entry name" value="USP32_N"/>
</dbReference>
<dbReference type="Pfam" id="PF06337">
    <property type="entry name" value="DUSP"/>
    <property type="match status" value="1"/>
</dbReference>
<dbReference type="InterPro" id="IPR006615">
    <property type="entry name" value="Pept_C19_DUSP"/>
</dbReference>
<dbReference type="EC" id="3.4.19.12" evidence="2"/>
<dbReference type="Gene3D" id="3.10.20.90">
    <property type="entry name" value="Phosphatidylinositol 3-kinase Catalytic Subunit, Chain A, domain 1"/>
    <property type="match status" value="1"/>
</dbReference>
<feature type="region of interest" description="Disordered" evidence="4">
    <location>
        <begin position="1099"/>
        <end position="1136"/>
    </location>
</feature>
<dbReference type="SUPFAM" id="SSF47473">
    <property type="entry name" value="EF-hand"/>
    <property type="match status" value="2"/>
</dbReference>
<dbReference type="SUPFAM" id="SSF54001">
    <property type="entry name" value="Cysteine proteinases"/>
    <property type="match status" value="1"/>
</dbReference>
<dbReference type="EMBL" id="KA646490">
    <property type="protein sequence ID" value="AFP61119.1"/>
    <property type="molecule type" value="mRNA"/>
</dbReference>
<dbReference type="PANTHER" id="PTHR21646">
    <property type="entry name" value="UBIQUITIN CARBOXYL-TERMINAL HYDROLASE"/>
    <property type="match status" value="1"/>
</dbReference>
<dbReference type="InterPro" id="IPR035927">
    <property type="entry name" value="DUSP-like_sf"/>
</dbReference>
<dbReference type="GO" id="GO:0004843">
    <property type="term" value="F:cysteine-type deubiquitinase activity"/>
    <property type="evidence" value="ECO:0007669"/>
    <property type="project" value="UniProtKB-EC"/>
</dbReference>
<protein>
    <recommendedName>
        <fullName evidence="2">ubiquitinyl hydrolase 1</fullName>
        <ecNumber evidence="2">3.4.19.12</ecNumber>
    </recommendedName>
</protein>
<dbReference type="Gene3D" id="3.30.2230.10">
    <property type="entry name" value="DUSP-like"/>
    <property type="match status" value="1"/>
</dbReference>
<dbReference type="PROSITE" id="PS00972">
    <property type="entry name" value="USP_1"/>
    <property type="match status" value="1"/>
</dbReference>
<dbReference type="VEuPathDB" id="VectorBase:MDOA009511"/>
<organism evidence="8">
    <name type="scientific">Musca domestica</name>
    <name type="common">House fly</name>
    <dbReference type="NCBI Taxonomy" id="7370"/>
    <lineage>
        <taxon>Eukaryota</taxon>
        <taxon>Metazoa</taxon>
        <taxon>Ecdysozoa</taxon>
        <taxon>Arthropoda</taxon>
        <taxon>Hexapoda</taxon>
        <taxon>Insecta</taxon>
        <taxon>Pterygota</taxon>
        <taxon>Neoptera</taxon>
        <taxon>Endopterygota</taxon>
        <taxon>Diptera</taxon>
        <taxon>Brachycera</taxon>
        <taxon>Muscomorpha</taxon>
        <taxon>Muscoidea</taxon>
        <taxon>Muscidae</taxon>
        <taxon>Musca</taxon>
    </lineage>
</organism>
<dbReference type="VEuPathDB" id="VectorBase:MDOMA2_006777"/>
<feature type="compositionally biased region" description="Pro residues" evidence="4">
    <location>
        <begin position="1102"/>
        <end position="1116"/>
    </location>
</feature>
<dbReference type="PROSITE" id="PS51283">
    <property type="entry name" value="DUSP"/>
    <property type="match status" value="1"/>
</dbReference>
<dbReference type="Pfam" id="PF00443">
    <property type="entry name" value="UCH"/>
    <property type="match status" value="1"/>
</dbReference>
<accession>T1PEE4</accession>
<evidence type="ECO:0000259" key="5">
    <source>
        <dbReference type="PROSITE" id="PS50222"/>
    </source>
</evidence>
<feature type="domain" description="DUSP" evidence="7">
    <location>
        <begin position="386"/>
        <end position="571"/>
    </location>
</feature>
<dbReference type="Pfam" id="PF13202">
    <property type="entry name" value="EF-hand_5"/>
    <property type="match status" value="2"/>
</dbReference>
<evidence type="ECO:0000256" key="3">
    <source>
        <dbReference type="ARBA" id="ARBA00022837"/>
    </source>
</evidence>
<dbReference type="FunFam" id="3.10.20.90:FF:000218">
    <property type="entry name" value="Ubiquitin carboxyl-terminal hydrolase 32"/>
    <property type="match status" value="1"/>
</dbReference>
<feature type="compositionally biased region" description="Low complexity" evidence="4">
    <location>
        <begin position="1729"/>
        <end position="1749"/>
    </location>
</feature>
<proteinExistence type="evidence at transcript level"/>
<comment type="catalytic activity">
    <reaction evidence="1">
        <text>Thiol-dependent hydrolysis of ester, thioester, amide, peptide and isopeptide bonds formed by the C-terminal Gly of ubiquitin (a 76-residue protein attached to proteins as an intracellular targeting signal).</text>
        <dbReference type="EC" id="3.4.19.12"/>
    </reaction>
</comment>
<dbReference type="Gene3D" id="1.10.238.10">
    <property type="entry name" value="EF-hand"/>
    <property type="match status" value="2"/>
</dbReference>
<evidence type="ECO:0000256" key="1">
    <source>
        <dbReference type="ARBA" id="ARBA00000707"/>
    </source>
</evidence>
<feature type="domain" description="EF-hand" evidence="5">
    <location>
        <begin position="224"/>
        <end position="259"/>
    </location>
</feature>
<feature type="domain" description="USP" evidence="6">
    <location>
        <begin position="752"/>
        <end position="1950"/>
    </location>
</feature>